<evidence type="ECO:0000256" key="1">
    <source>
        <dbReference type="ARBA" id="ARBA00022737"/>
    </source>
</evidence>
<dbReference type="EMBL" id="JBGBPQ010000020">
    <property type="protein sequence ID" value="KAL1504032.1"/>
    <property type="molecule type" value="Genomic_DNA"/>
</dbReference>
<dbReference type="CDD" id="cd00105">
    <property type="entry name" value="KH-I"/>
    <property type="match status" value="4"/>
</dbReference>
<dbReference type="Proteomes" id="UP001515480">
    <property type="component" value="Unassembled WGS sequence"/>
</dbReference>
<comment type="caution">
    <text evidence="4">The sequence shown here is derived from an EMBL/GenBank/DDBJ whole genome shotgun (WGS) entry which is preliminary data.</text>
</comment>
<gene>
    <name evidence="4" type="ORF">AB1Y20_010444</name>
</gene>
<dbReference type="InterPro" id="IPR004087">
    <property type="entry name" value="KH_dom"/>
</dbReference>
<dbReference type="InterPro" id="IPR004088">
    <property type="entry name" value="KH_dom_type_1"/>
</dbReference>
<dbReference type="InterPro" id="IPR036612">
    <property type="entry name" value="KH_dom_type_1_sf"/>
</dbReference>
<evidence type="ECO:0000259" key="3">
    <source>
        <dbReference type="SMART" id="SM00322"/>
    </source>
</evidence>
<dbReference type="AlphaFoldDB" id="A0AB34IRI1"/>
<keyword evidence="2" id="KW-0694">RNA-binding</keyword>
<sequence length="461" mass="49581">MELEQTVIEIPNGPEVNYLIGSKGAGINALQDATGTRIQIQRTHEVPPGALVRTVVIWGAEPQRAHCAQLIHSKVHECQQRDQARVNSGSPGNPPPQQDQTVIEIPNGPAVNYLIGGKGAGINALQEATGTRIQIQRTHEVPPGAMLRSVTIWGGEAQRLHCAQMIQQKVHECQQRDQSRVASQPRGMGAFGGIGGMPFHGFGPSSMPMLGGHMQETVIEIPNGPEVNYLIGKQGAGINALQDATGTRIQIQRTHEVPPGAMMRSVKIWGGSAQRQYCAQLIQTKVMECQQRDQARVNGAGGGMAGAHHFAPPHAMGGMAGGMNSFGGMAVFGGYQVAPGQQAQDTTMIEIPNGPEVNYLIGKQGAGINALQDATGTRIQIQRTHEVPPGAVTRTVTIWGGDPQRLHCAQMIHQKVIECQQRDQARVNGSGMAEAQQQAPPQAYEQLQQHHLQQQQVMYAK</sequence>
<feature type="domain" description="K Homology" evidence="3">
    <location>
        <begin position="97"/>
        <end position="171"/>
    </location>
</feature>
<protein>
    <recommendedName>
        <fullName evidence="3">K Homology domain-containing protein</fullName>
    </recommendedName>
</protein>
<dbReference type="SMART" id="SM00322">
    <property type="entry name" value="KH"/>
    <property type="match status" value="4"/>
</dbReference>
<feature type="domain" description="K Homology" evidence="3">
    <location>
        <begin position="213"/>
        <end position="287"/>
    </location>
</feature>
<reference evidence="4 5" key="1">
    <citation type="journal article" date="2024" name="Science">
        <title>Giant polyketide synthase enzymes in the biosynthesis of giant marine polyether toxins.</title>
        <authorList>
            <person name="Fallon T.R."/>
            <person name="Shende V.V."/>
            <person name="Wierzbicki I.H."/>
            <person name="Pendleton A.L."/>
            <person name="Watervoot N.F."/>
            <person name="Auber R.P."/>
            <person name="Gonzalez D.J."/>
            <person name="Wisecaver J.H."/>
            <person name="Moore B.S."/>
        </authorList>
    </citation>
    <scope>NUCLEOTIDE SEQUENCE [LARGE SCALE GENOMIC DNA]</scope>
    <source>
        <strain evidence="4 5">12B1</strain>
    </source>
</reference>
<evidence type="ECO:0000313" key="4">
    <source>
        <dbReference type="EMBL" id="KAL1504032.1"/>
    </source>
</evidence>
<name>A0AB34IRI1_PRYPA</name>
<accession>A0AB34IRI1</accession>
<dbReference type="PANTHER" id="PTHR10288">
    <property type="entry name" value="KH DOMAIN CONTAINING RNA BINDING PROTEIN"/>
    <property type="match status" value="1"/>
</dbReference>
<evidence type="ECO:0000313" key="5">
    <source>
        <dbReference type="Proteomes" id="UP001515480"/>
    </source>
</evidence>
<dbReference type="GO" id="GO:0003723">
    <property type="term" value="F:RNA binding"/>
    <property type="evidence" value="ECO:0007669"/>
    <property type="project" value="UniProtKB-UniRule"/>
</dbReference>
<dbReference type="PROSITE" id="PS50084">
    <property type="entry name" value="KH_TYPE_1"/>
    <property type="match status" value="4"/>
</dbReference>
<feature type="domain" description="K Homology" evidence="3">
    <location>
        <begin position="343"/>
        <end position="417"/>
    </location>
</feature>
<organism evidence="4 5">
    <name type="scientific">Prymnesium parvum</name>
    <name type="common">Toxic golden alga</name>
    <dbReference type="NCBI Taxonomy" id="97485"/>
    <lineage>
        <taxon>Eukaryota</taxon>
        <taxon>Haptista</taxon>
        <taxon>Haptophyta</taxon>
        <taxon>Prymnesiophyceae</taxon>
        <taxon>Prymnesiales</taxon>
        <taxon>Prymnesiaceae</taxon>
        <taxon>Prymnesium</taxon>
    </lineage>
</organism>
<dbReference type="SUPFAM" id="SSF54791">
    <property type="entry name" value="Eukaryotic type KH-domain (KH-domain type I)"/>
    <property type="match status" value="4"/>
</dbReference>
<keyword evidence="5" id="KW-1185">Reference proteome</keyword>
<proteinExistence type="predicted"/>
<dbReference type="Pfam" id="PF00013">
    <property type="entry name" value="KH_1"/>
    <property type="match status" value="4"/>
</dbReference>
<keyword evidence="1" id="KW-0677">Repeat</keyword>
<dbReference type="Gene3D" id="3.30.1370.10">
    <property type="entry name" value="K Homology domain, type 1"/>
    <property type="match status" value="4"/>
</dbReference>
<feature type="domain" description="K Homology" evidence="3">
    <location>
        <begin position="2"/>
        <end position="76"/>
    </location>
</feature>
<evidence type="ECO:0000256" key="2">
    <source>
        <dbReference type="PROSITE-ProRule" id="PRU00117"/>
    </source>
</evidence>